<dbReference type="InterPro" id="IPR017853">
    <property type="entry name" value="GH"/>
</dbReference>
<dbReference type="Pfam" id="PF00332">
    <property type="entry name" value="Glyco_hydro_17"/>
    <property type="match status" value="2"/>
</dbReference>
<dbReference type="SUPFAM" id="SSF51445">
    <property type="entry name" value="(Trans)glycosidases"/>
    <property type="match status" value="1"/>
</dbReference>
<accession>A0A843WK35</accession>
<evidence type="ECO:0000313" key="7">
    <source>
        <dbReference type="Proteomes" id="UP000652761"/>
    </source>
</evidence>
<reference evidence="6" key="1">
    <citation type="submission" date="2017-07" db="EMBL/GenBank/DDBJ databases">
        <title>Taro Niue Genome Assembly and Annotation.</title>
        <authorList>
            <person name="Atibalentja N."/>
            <person name="Keating K."/>
            <person name="Fields C.J."/>
        </authorList>
    </citation>
    <scope>NUCLEOTIDE SEQUENCE</scope>
    <source>
        <strain evidence="6">Niue_2</strain>
        <tissue evidence="6">Leaf</tissue>
    </source>
</reference>
<dbReference type="GO" id="GO:0004553">
    <property type="term" value="F:hydrolase activity, hydrolyzing O-glycosyl compounds"/>
    <property type="evidence" value="ECO:0007669"/>
    <property type="project" value="InterPro"/>
</dbReference>
<dbReference type="Proteomes" id="UP000652761">
    <property type="component" value="Unassembled WGS sequence"/>
</dbReference>
<evidence type="ECO:0000313" key="6">
    <source>
        <dbReference type="EMBL" id="MQM10812.1"/>
    </source>
</evidence>
<sequence>MRIYYPGQQILQALRSTNIDLLLDFPGPLRDLAQSPAAASDWVRDNVLAYWPDVCFRYVAVGNEDIFDKGWPSTSSRPCATSTSPSPSPACETRSSPGAPLLVNVYPYFSNVGDPQNVDLDYAQFTMPDIIVVDGYNDFEYQNMFDAMVGAVYATLDRVGASNVDVVVSETSCPSAGGFTATVENARIYNTCRQRYKATASFSLTVASQTYKFTCCFQSGVAKPKIRPPAALEHPSAMSLPRVRRLLPRKHRHRTTRRSLVRLAHP</sequence>
<name>A0A843WK35_COLES</name>
<gene>
    <name evidence="6" type="ORF">Taro_043710</name>
</gene>
<organism evidence="6 7">
    <name type="scientific">Colocasia esculenta</name>
    <name type="common">Wild taro</name>
    <name type="synonym">Arum esculentum</name>
    <dbReference type="NCBI Taxonomy" id="4460"/>
    <lineage>
        <taxon>Eukaryota</taxon>
        <taxon>Viridiplantae</taxon>
        <taxon>Streptophyta</taxon>
        <taxon>Embryophyta</taxon>
        <taxon>Tracheophyta</taxon>
        <taxon>Spermatophyta</taxon>
        <taxon>Magnoliopsida</taxon>
        <taxon>Liliopsida</taxon>
        <taxon>Araceae</taxon>
        <taxon>Aroideae</taxon>
        <taxon>Colocasieae</taxon>
        <taxon>Colocasia</taxon>
    </lineage>
</organism>
<evidence type="ECO:0000256" key="5">
    <source>
        <dbReference type="SAM" id="MobiDB-lite"/>
    </source>
</evidence>
<evidence type="ECO:0000256" key="1">
    <source>
        <dbReference type="ARBA" id="ARBA00008773"/>
    </source>
</evidence>
<comment type="caution">
    <text evidence="6">The sequence shown here is derived from an EMBL/GenBank/DDBJ whole genome shotgun (WGS) entry which is preliminary data.</text>
</comment>
<dbReference type="GO" id="GO:0005975">
    <property type="term" value="P:carbohydrate metabolic process"/>
    <property type="evidence" value="ECO:0007669"/>
    <property type="project" value="InterPro"/>
</dbReference>
<evidence type="ECO:0008006" key="8">
    <source>
        <dbReference type="Google" id="ProtNLM"/>
    </source>
</evidence>
<dbReference type="EMBL" id="NMUH01004786">
    <property type="protein sequence ID" value="MQM10812.1"/>
    <property type="molecule type" value="Genomic_DNA"/>
</dbReference>
<evidence type="ECO:0000256" key="4">
    <source>
        <dbReference type="RuleBase" id="RU004335"/>
    </source>
</evidence>
<feature type="region of interest" description="Disordered" evidence="5">
    <location>
        <begin position="73"/>
        <end position="95"/>
    </location>
</feature>
<evidence type="ECO:0000256" key="2">
    <source>
        <dbReference type="ARBA" id="ARBA00022801"/>
    </source>
</evidence>
<dbReference type="InterPro" id="IPR000490">
    <property type="entry name" value="Glyco_hydro_17"/>
</dbReference>
<protein>
    <recommendedName>
        <fullName evidence="8">Glucan endo-1,3-beta-D-glucosidase</fullName>
    </recommendedName>
</protein>
<dbReference type="AlphaFoldDB" id="A0A843WK35"/>
<feature type="compositionally biased region" description="Low complexity" evidence="5">
    <location>
        <begin position="73"/>
        <end position="91"/>
    </location>
</feature>
<dbReference type="PANTHER" id="PTHR32227">
    <property type="entry name" value="GLUCAN ENDO-1,3-BETA-GLUCOSIDASE BG1-RELATED-RELATED"/>
    <property type="match status" value="1"/>
</dbReference>
<keyword evidence="2" id="KW-0378">Hydrolase</keyword>
<keyword evidence="3" id="KW-0326">Glycosidase</keyword>
<evidence type="ECO:0000256" key="3">
    <source>
        <dbReference type="ARBA" id="ARBA00023295"/>
    </source>
</evidence>
<dbReference type="Gene3D" id="3.20.20.80">
    <property type="entry name" value="Glycosidases"/>
    <property type="match status" value="1"/>
</dbReference>
<keyword evidence="7" id="KW-1185">Reference proteome</keyword>
<dbReference type="InterPro" id="IPR044965">
    <property type="entry name" value="Glyco_hydro_17_plant"/>
</dbReference>
<proteinExistence type="inferred from homology"/>
<dbReference type="OrthoDB" id="941679at2759"/>
<comment type="similarity">
    <text evidence="1 4">Belongs to the glycosyl hydrolase 17 family.</text>
</comment>